<name>A0A317W774_9EURO</name>
<evidence type="ECO:0000313" key="1">
    <source>
        <dbReference type="EMBL" id="PWY81531.1"/>
    </source>
</evidence>
<dbReference type="GeneID" id="37115499"/>
<dbReference type="RefSeq" id="XP_025465599.1">
    <property type="nucleotide sequence ID" value="XM_025613356.1"/>
</dbReference>
<dbReference type="Proteomes" id="UP000246702">
    <property type="component" value="Unassembled WGS sequence"/>
</dbReference>
<dbReference type="AlphaFoldDB" id="A0A317W774"/>
<organism evidence="1 2">
    <name type="scientific">Aspergillus sclerotioniger CBS 115572</name>
    <dbReference type="NCBI Taxonomy" id="1450535"/>
    <lineage>
        <taxon>Eukaryota</taxon>
        <taxon>Fungi</taxon>
        <taxon>Dikarya</taxon>
        <taxon>Ascomycota</taxon>
        <taxon>Pezizomycotina</taxon>
        <taxon>Eurotiomycetes</taxon>
        <taxon>Eurotiomycetidae</taxon>
        <taxon>Eurotiales</taxon>
        <taxon>Aspergillaceae</taxon>
        <taxon>Aspergillus</taxon>
        <taxon>Aspergillus subgen. Circumdati</taxon>
    </lineage>
</organism>
<sequence length="189" mass="21745">MASHFETRPPSSNLVPLMEEEDRRVRDLLHACILVPLIYQLNSTWAFENLQTFMRIMMTLGQSPICDRNVTHEPYLSYQRLILDHMIALRHILQRLLILVQDHQNGIRSSPVSAGDITSLTPTYTQVMVSFDTSLRTLAHFQKPVSLFYPWLGPDEIDRADAYARDLLNTVPESVYELPQPGITELPTR</sequence>
<proteinExistence type="predicted"/>
<gene>
    <name evidence="1" type="ORF">BO94DRAFT_547814</name>
</gene>
<keyword evidence="2" id="KW-1185">Reference proteome</keyword>
<dbReference type="EMBL" id="MSFK01000020">
    <property type="protein sequence ID" value="PWY81531.1"/>
    <property type="molecule type" value="Genomic_DNA"/>
</dbReference>
<comment type="caution">
    <text evidence="1">The sequence shown here is derived from an EMBL/GenBank/DDBJ whole genome shotgun (WGS) entry which is preliminary data.</text>
</comment>
<protein>
    <submittedName>
        <fullName evidence="1">Uncharacterized protein</fullName>
    </submittedName>
</protein>
<evidence type="ECO:0000313" key="2">
    <source>
        <dbReference type="Proteomes" id="UP000246702"/>
    </source>
</evidence>
<accession>A0A317W774</accession>
<reference evidence="1 2" key="1">
    <citation type="submission" date="2016-12" db="EMBL/GenBank/DDBJ databases">
        <title>The genomes of Aspergillus section Nigri reveals drivers in fungal speciation.</title>
        <authorList>
            <consortium name="DOE Joint Genome Institute"/>
            <person name="Vesth T.C."/>
            <person name="Nybo J."/>
            <person name="Theobald S."/>
            <person name="Brandl J."/>
            <person name="Frisvad J.C."/>
            <person name="Nielsen K.F."/>
            <person name="Lyhne E.K."/>
            <person name="Kogle M.E."/>
            <person name="Kuo A."/>
            <person name="Riley R."/>
            <person name="Clum A."/>
            <person name="Nolan M."/>
            <person name="Lipzen A."/>
            <person name="Salamov A."/>
            <person name="Henrissat B."/>
            <person name="Wiebenga A."/>
            <person name="De Vries R.P."/>
            <person name="Grigoriev I.V."/>
            <person name="Mortensen U.H."/>
            <person name="Andersen M.R."/>
            <person name="Baker S.E."/>
        </authorList>
    </citation>
    <scope>NUCLEOTIDE SEQUENCE [LARGE SCALE GENOMIC DNA]</scope>
    <source>
        <strain evidence="1 2">CBS 115572</strain>
    </source>
</reference>